<dbReference type="InterPro" id="IPR018108">
    <property type="entry name" value="MCP_transmembrane"/>
</dbReference>
<dbReference type="GO" id="GO:0031966">
    <property type="term" value="C:mitochondrial membrane"/>
    <property type="evidence" value="ECO:0007669"/>
    <property type="project" value="UniProtKB-SubCell"/>
</dbReference>
<evidence type="ECO:0000256" key="10">
    <source>
        <dbReference type="PROSITE-ProRule" id="PRU00282"/>
    </source>
</evidence>
<keyword evidence="3 11" id="KW-0813">Transport</keyword>
<evidence type="ECO:0000313" key="14">
    <source>
        <dbReference type="Proteomes" id="UP000664521"/>
    </source>
</evidence>
<evidence type="ECO:0000256" key="1">
    <source>
        <dbReference type="ARBA" id="ARBA00004225"/>
    </source>
</evidence>
<organism evidence="13 14">
    <name type="scientific">Heterodermia speciosa</name>
    <dbReference type="NCBI Taxonomy" id="116794"/>
    <lineage>
        <taxon>Eukaryota</taxon>
        <taxon>Fungi</taxon>
        <taxon>Dikarya</taxon>
        <taxon>Ascomycota</taxon>
        <taxon>Pezizomycotina</taxon>
        <taxon>Lecanoromycetes</taxon>
        <taxon>OSLEUM clade</taxon>
        <taxon>Lecanoromycetidae</taxon>
        <taxon>Caliciales</taxon>
        <taxon>Physciaceae</taxon>
        <taxon>Heterodermia</taxon>
    </lineage>
</organism>
<evidence type="ECO:0000256" key="11">
    <source>
        <dbReference type="RuleBase" id="RU000488"/>
    </source>
</evidence>
<feature type="repeat" description="Solcar" evidence="10">
    <location>
        <begin position="41"/>
        <end position="123"/>
    </location>
</feature>
<keyword evidence="14" id="KW-1185">Reference proteome</keyword>
<dbReference type="EMBL" id="CAJPDS010000003">
    <property type="protein sequence ID" value="CAF9904705.1"/>
    <property type="molecule type" value="Genomic_DNA"/>
</dbReference>
<keyword evidence="4 10" id="KW-0812">Transmembrane</keyword>
<dbReference type="PROSITE" id="PS50920">
    <property type="entry name" value="SOLCAR"/>
    <property type="match status" value="2"/>
</dbReference>
<keyword evidence="6" id="KW-0999">Mitochondrion inner membrane</keyword>
<keyword evidence="7" id="KW-1133">Transmembrane helix</keyword>
<comment type="subcellular location">
    <subcellularLocation>
        <location evidence="1">Mitochondrion membrane</location>
        <topology evidence="1">Multi-pass membrane protein</topology>
    </subcellularLocation>
</comment>
<evidence type="ECO:0000256" key="8">
    <source>
        <dbReference type="ARBA" id="ARBA00023128"/>
    </source>
</evidence>
<dbReference type="Proteomes" id="UP000664521">
    <property type="component" value="Unassembled WGS sequence"/>
</dbReference>
<feature type="region of interest" description="Disordered" evidence="12">
    <location>
        <begin position="1"/>
        <end position="31"/>
    </location>
</feature>
<feature type="repeat" description="Solcar" evidence="10">
    <location>
        <begin position="265"/>
        <end position="348"/>
    </location>
</feature>
<gene>
    <name evidence="13" type="ORF">HETSPECPRED_004761</name>
</gene>
<accession>A0A8H3I2G0</accession>
<dbReference type="PANTHER" id="PTHR45624:SF9">
    <property type="entry name" value="CARRIER PROTEIN, PUTATIVE (AFU_ORTHOLOGUE AFUA_4G06390)-RELATED"/>
    <property type="match status" value="1"/>
</dbReference>
<evidence type="ECO:0000256" key="2">
    <source>
        <dbReference type="ARBA" id="ARBA00006375"/>
    </source>
</evidence>
<keyword evidence="5" id="KW-0677">Repeat</keyword>
<evidence type="ECO:0000256" key="12">
    <source>
        <dbReference type="SAM" id="MobiDB-lite"/>
    </source>
</evidence>
<dbReference type="AlphaFoldDB" id="A0A8H3I2G0"/>
<feature type="compositionally biased region" description="Basic and acidic residues" evidence="12">
    <location>
        <begin position="1"/>
        <end position="11"/>
    </location>
</feature>
<evidence type="ECO:0000256" key="5">
    <source>
        <dbReference type="ARBA" id="ARBA00022737"/>
    </source>
</evidence>
<name>A0A8H3I2G0_9LECA</name>
<keyword evidence="9 10" id="KW-0472">Membrane</keyword>
<evidence type="ECO:0000256" key="7">
    <source>
        <dbReference type="ARBA" id="ARBA00022989"/>
    </source>
</evidence>
<evidence type="ECO:0008006" key="15">
    <source>
        <dbReference type="Google" id="ProtNLM"/>
    </source>
</evidence>
<dbReference type="Pfam" id="PF00153">
    <property type="entry name" value="Mito_carr"/>
    <property type="match status" value="2"/>
</dbReference>
<dbReference type="InterPro" id="IPR050567">
    <property type="entry name" value="Mitochondrial_Carrier"/>
</dbReference>
<evidence type="ECO:0000256" key="4">
    <source>
        <dbReference type="ARBA" id="ARBA00022692"/>
    </source>
</evidence>
<evidence type="ECO:0000256" key="3">
    <source>
        <dbReference type="ARBA" id="ARBA00022448"/>
    </source>
</evidence>
<dbReference type="Gene3D" id="1.50.40.10">
    <property type="entry name" value="Mitochondrial carrier domain"/>
    <property type="match status" value="2"/>
</dbReference>
<evidence type="ECO:0000256" key="6">
    <source>
        <dbReference type="ARBA" id="ARBA00022792"/>
    </source>
</evidence>
<dbReference type="PANTHER" id="PTHR45624">
    <property type="entry name" value="MITOCHONDRIAL BASIC AMINO ACIDS TRANSPORTER-RELATED"/>
    <property type="match status" value="1"/>
</dbReference>
<evidence type="ECO:0000256" key="9">
    <source>
        <dbReference type="ARBA" id="ARBA00023136"/>
    </source>
</evidence>
<dbReference type="SUPFAM" id="SSF103506">
    <property type="entry name" value="Mitochondrial carrier"/>
    <property type="match status" value="2"/>
</dbReference>
<keyword evidence="8" id="KW-0496">Mitochondrion</keyword>
<dbReference type="GO" id="GO:0022857">
    <property type="term" value="F:transmembrane transporter activity"/>
    <property type="evidence" value="ECO:0007669"/>
    <property type="project" value="TreeGrafter"/>
</dbReference>
<proteinExistence type="inferred from homology"/>
<dbReference type="OrthoDB" id="2382881at2759"/>
<reference evidence="13" key="1">
    <citation type="submission" date="2021-03" db="EMBL/GenBank/DDBJ databases">
        <authorList>
            <person name="Tagirdzhanova G."/>
        </authorList>
    </citation>
    <scope>NUCLEOTIDE SEQUENCE</scope>
</reference>
<comment type="similarity">
    <text evidence="2 11">Belongs to the mitochondrial carrier (TC 2.A.29) family.</text>
</comment>
<evidence type="ECO:0000313" key="13">
    <source>
        <dbReference type="EMBL" id="CAF9904705.1"/>
    </source>
</evidence>
<comment type="caution">
    <text evidence="13">The sequence shown here is derived from an EMBL/GenBank/DDBJ whole genome shotgun (WGS) entry which is preliminary data.</text>
</comment>
<protein>
    <recommendedName>
        <fullName evidence="15">Mitochondrial carrier protein</fullName>
    </recommendedName>
</protein>
<sequence length="364" mass="39613">MSDPRKAKEGSKGSTEVVMEKPGIPTTSPIAPTEKQAKHWAKLYRTEISASTSSVFSTFIAYPLDSVKTRMQAYKFRHFTDCVQSTYKTEGYKGFWRGKLHSTSLELDAPAQLVQSPERMYIDLLGALAPMASIAFVRTVSFSIYQKAKYKYSAAIGQATGHDEPLVVVNRPGSIPTIQTVACFGAAGATAGGLIAGIACPFELTKLSAQISVLMANKSSTSVDDPVGRSYQQKVRDTIGTAIYFMTYESTKQVLVKFQGSDSPTSPLSVVTAGGICGLVSWACIYPIDSAKTHYQRNCLTKSKGEPVKMPKIQFFNAKMYRGLGVSMARSCILNAIYFSSFESIKKYINKLPNPVVDEGDAIA</sequence>
<dbReference type="InterPro" id="IPR023395">
    <property type="entry name" value="MCP_dom_sf"/>
</dbReference>